<gene>
    <name evidence="5" type="ORF">A6048_14885</name>
</gene>
<dbReference type="GO" id="GO:0003700">
    <property type="term" value="F:DNA-binding transcription factor activity"/>
    <property type="evidence" value="ECO:0007669"/>
    <property type="project" value="InterPro"/>
</dbReference>
<feature type="domain" description="HTH gntR-type" evidence="4">
    <location>
        <begin position="11"/>
        <end position="79"/>
    </location>
</feature>
<dbReference type="Pfam" id="PF00392">
    <property type="entry name" value="GntR"/>
    <property type="match status" value="1"/>
</dbReference>
<evidence type="ECO:0000313" key="6">
    <source>
        <dbReference type="Proteomes" id="UP000244903"/>
    </source>
</evidence>
<dbReference type="CDD" id="cd07377">
    <property type="entry name" value="WHTH_GntR"/>
    <property type="match status" value="1"/>
</dbReference>
<dbReference type="KEGG" id="dpc:A6048_14885"/>
<name>A0AAD0NPS7_9ACTN</name>
<evidence type="ECO:0000256" key="1">
    <source>
        <dbReference type="ARBA" id="ARBA00023015"/>
    </source>
</evidence>
<dbReference type="InterPro" id="IPR036388">
    <property type="entry name" value="WH-like_DNA-bd_sf"/>
</dbReference>
<dbReference type="InterPro" id="IPR036390">
    <property type="entry name" value="WH_DNA-bd_sf"/>
</dbReference>
<accession>A0AAD0NPS7</accession>
<keyword evidence="6" id="KW-1185">Reference proteome</keyword>
<organism evidence="5 6">
    <name type="scientific">Dietzia psychralcaliphila</name>
    <dbReference type="NCBI Taxonomy" id="139021"/>
    <lineage>
        <taxon>Bacteria</taxon>
        <taxon>Bacillati</taxon>
        <taxon>Actinomycetota</taxon>
        <taxon>Actinomycetes</taxon>
        <taxon>Mycobacteriales</taxon>
        <taxon>Dietziaceae</taxon>
        <taxon>Dietzia</taxon>
    </lineage>
</organism>
<keyword evidence="3" id="KW-0804">Transcription</keyword>
<reference evidence="5 6" key="1">
    <citation type="submission" date="2016-04" db="EMBL/GenBank/DDBJ databases">
        <title>Complete genome sequence of the haloalkaliphilic hydrocarbon-degrading bacterium Dietzia psychralcaliphila ILA-1T, isolated from a drain of a fish product-processing plant.</title>
        <authorList>
            <person name="Zhao J."/>
            <person name="Hu B."/>
            <person name="Geng S."/>
            <person name="Nie Y."/>
            <person name="Tang Y."/>
        </authorList>
    </citation>
    <scope>NUCLEOTIDE SEQUENCE [LARGE SCALE GENOMIC DNA]</scope>
    <source>
        <strain evidence="5 6">ILA-1</strain>
    </source>
</reference>
<evidence type="ECO:0000313" key="5">
    <source>
        <dbReference type="EMBL" id="AWH97511.1"/>
    </source>
</evidence>
<evidence type="ECO:0000259" key="4">
    <source>
        <dbReference type="PROSITE" id="PS50949"/>
    </source>
</evidence>
<dbReference type="EMBL" id="CP015453">
    <property type="protein sequence ID" value="AWH97511.1"/>
    <property type="molecule type" value="Genomic_DNA"/>
</dbReference>
<dbReference type="SUPFAM" id="SSF46785">
    <property type="entry name" value="Winged helix' DNA-binding domain"/>
    <property type="match status" value="1"/>
</dbReference>
<dbReference type="PROSITE" id="PS50949">
    <property type="entry name" value="HTH_GNTR"/>
    <property type="match status" value="1"/>
</dbReference>
<dbReference type="PANTHER" id="PTHR38445:SF9">
    <property type="entry name" value="HTH-TYPE TRANSCRIPTIONAL REPRESSOR YTRA"/>
    <property type="match status" value="1"/>
</dbReference>
<keyword evidence="2" id="KW-0238">DNA-binding</keyword>
<dbReference type="GO" id="GO:0003677">
    <property type="term" value="F:DNA binding"/>
    <property type="evidence" value="ECO:0007669"/>
    <property type="project" value="UniProtKB-KW"/>
</dbReference>
<proteinExistence type="predicted"/>
<evidence type="ECO:0000256" key="3">
    <source>
        <dbReference type="ARBA" id="ARBA00023163"/>
    </source>
</evidence>
<evidence type="ECO:0000256" key="2">
    <source>
        <dbReference type="ARBA" id="ARBA00023125"/>
    </source>
</evidence>
<keyword evidence="1" id="KW-0805">Transcription regulation</keyword>
<dbReference type="SMART" id="SM00345">
    <property type="entry name" value="HTH_GNTR"/>
    <property type="match status" value="1"/>
</dbReference>
<dbReference type="RefSeq" id="WP_107746589.1">
    <property type="nucleotide sequence ID" value="NZ_PZZY01000001.1"/>
</dbReference>
<protein>
    <submittedName>
        <fullName evidence="5">GntR family transcriptional regulator</fullName>
    </submittedName>
</protein>
<dbReference type="InterPro" id="IPR000524">
    <property type="entry name" value="Tscrpt_reg_HTH_GntR"/>
</dbReference>
<dbReference type="AlphaFoldDB" id="A0AAD0NPS7"/>
<dbReference type="Proteomes" id="UP000244903">
    <property type="component" value="Chromosome"/>
</dbReference>
<dbReference type="PANTHER" id="PTHR38445">
    <property type="entry name" value="HTH-TYPE TRANSCRIPTIONAL REPRESSOR YTRA"/>
    <property type="match status" value="1"/>
</dbReference>
<sequence>MSLAVDPASAEPPFRQLKGQIVEGVKRGALTPGTRLPAVRKLAEEVGVSTATAAKVYRELEESGVLEGRGRSGTFVSAADLPGSVLARAAEEFAERAAGSGFGAEEAVAAVRNAFGNLG</sequence>
<dbReference type="Gene3D" id="1.10.10.10">
    <property type="entry name" value="Winged helix-like DNA-binding domain superfamily/Winged helix DNA-binding domain"/>
    <property type="match status" value="1"/>
</dbReference>